<evidence type="ECO:0000313" key="5">
    <source>
        <dbReference type="EMBL" id="OGC52082.1"/>
    </source>
</evidence>
<reference evidence="5 6" key="1">
    <citation type="journal article" date="2016" name="Nat. Commun.">
        <title>Thousands of microbial genomes shed light on interconnected biogeochemical processes in an aquifer system.</title>
        <authorList>
            <person name="Anantharaman K."/>
            <person name="Brown C.T."/>
            <person name="Hug L.A."/>
            <person name="Sharon I."/>
            <person name="Castelle C.J."/>
            <person name="Probst A.J."/>
            <person name="Thomas B.C."/>
            <person name="Singh A."/>
            <person name="Wilkins M.J."/>
            <person name="Karaoz U."/>
            <person name="Brodie E.L."/>
            <person name="Williams K.H."/>
            <person name="Hubbard S.S."/>
            <person name="Banfield J.F."/>
        </authorList>
    </citation>
    <scope>NUCLEOTIDE SEQUENCE [LARGE SCALE GENOMIC DNA]</scope>
</reference>
<dbReference type="PANTHER" id="PTHR44227">
    <property type="match status" value="1"/>
</dbReference>
<comment type="caution">
    <text evidence="5">The sequence shown here is derived from an EMBL/GenBank/DDBJ whole genome shotgun (WGS) entry which is preliminary data.</text>
</comment>
<evidence type="ECO:0000256" key="2">
    <source>
        <dbReference type="ARBA" id="ARBA00022803"/>
    </source>
</evidence>
<feature type="transmembrane region" description="Helical" evidence="4">
    <location>
        <begin position="328"/>
        <end position="345"/>
    </location>
</feature>
<proteinExistence type="predicted"/>
<accession>A0A1F4V4F6</accession>
<feature type="transmembrane region" description="Helical" evidence="4">
    <location>
        <begin position="53"/>
        <end position="75"/>
    </location>
</feature>
<dbReference type="EMBL" id="MEUT01000003">
    <property type="protein sequence ID" value="OGC52082.1"/>
    <property type="molecule type" value="Genomic_DNA"/>
</dbReference>
<dbReference type="SUPFAM" id="SSF48452">
    <property type="entry name" value="TPR-like"/>
    <property type="match status" value="1"/>
</dbReference>
<gene>
    <name evidence="5" type="ORF">A2W32_01790</name>
</gene>
<feature type="transmembrane region" description="Helical" evidence="4">
    <location>
        <begin position="224"/>
        <end position="241"/>
    </location>
</feature>
<dbReference type="PANTHER" id="PTHR44227:SF3">
    <property type="entry name" value="PROTEIN O-MANNOSYL-TRANSFERASE TMTC4"/>
    <property type="match status" value="1"/>
</dbReference>
<feature type="transmembrane region" description="Helical" evidence="4">
    <location>
        <begin position="253"/>
        <end position="271"/>
    </location>
</feature>
<feature type="transmembrane region" description="Helical" evidence="4">
    <location>
        <begin position="179"/>
        <end position="197"/>
    </location>
</feature>
<keyword evidence="4" id="KW-1133">Transmembrane helix</keyword>
<feature type="repeat" description="TPR" evidence="3">
    <location>
        <begin position="372"/>
        <end position="405"/>
    </location>
</feature>
<feature type="repeat" description="TPR" evidence="3">
    <location>
        <begin position="406"/>
        <end position="439"/>
    </location>
</feature>
<evidence type="ECO:0000256" key="3">
    <source>
        <dbReference type="PROSITE-ProRule" id="PRU00339"/>
    </source>
</evidence>
<keyword evidence="4" id="KW-0812">Transmembrane</keyword>
<evidence type="ECO:0000313" key="6">
    <source>
        <dbReference type="Proteomes" id="UP000177371"/>
    </source>
</evidence>
<feature type="non-terminal residue" evidence="5">
    <location>
        <position position="1"/>
    </location>
</feature>
<dbReference type="InterPro" id="IPR019734">
    <property type="entry name" value="TPR_rpt"/>
</dbReference>
<feature type="transmembrane region" description="Helical" evidence="4">
    <location>
        <begin position="305"/>
        <end position="322"/>
    </location>
</feature>
<sequence>KSLTNSFVSADDLTEFVNNDQLKNFLTTLQTFNLPSIIYSAFYTIFGANPLALHFYAVVLHFINCVLVLILVYMLFGKKASIITALLFGLHPVVTEPIYWIMANKYLLFAVFQFSSLIFYLLYCESQKKRYLAISLALFASILVFSQNPWPLVLPFVIFVLNFIVDKNVSVVQAAKRTLPFVTIALFTFLLIFTGAAKKRVSELSLTYGMNVEQSTPLLNRLPYTIYTAVELWVFPVNLTLFHEGQIIPASMYLVMILVTLVVFGLIVFLWKKQRVVAGLMAIMALTLLPTFSPVQIAFFIAERYMYFGTAFYCTLLAWLILRFEKRIKYFVPVAVVLICILYGIKSFSRSFDWQSSKTLWLSTSKHTPQSARVFNNLGDAYGNEKDFDKSVKAFTRAIEIDPYYADAMHNLGNTYFEMGLYKEAKLQFEKALQINPNYAGAKKAKQILQVLQEKNL</sequence>
<dbReference type="STRING" id="1802610.A2W32_01790"/>
<feature type="transmembrane region" description="Helical" evidence="4">
    <location>
        <begin position="277"/>
        <end position="298"/>
    </location>
</feature>
<dbReference type="InterPro" id="IPR011990">
    <property type="entry name" value="TPR-like_helical_dom_sf"/>
</dbReference>
<dbReference type="InterPro" id="IPR052346">
    <property type="entry name" value="O-mannosyl-transferase_TMTC"/>
</dbReference>
<dbReference type="Pfam" id="PF13424">
    <property type="entry name" value="TPR_12"/>
    <property type="match status" value="1"/>
</dbReference>
<dbReference type="PROSITE" id="PS50005">
    <property type="entry name" value="TPR"/>
    <property type="match status" value="2"/>
</dbReference>
<dbReference type="Proteomes" id="UP000177371">
    <property type="component" value="Unassembled WGS sequence"/>
</dbReference>
<feature type="transmembrane region" description="Helical" evidence="4">
    <location>
        <begin position="82"/>
        <end position="100"/>
    </location>
</feature>
<organism evidence="5 6">
    <name type="scientific">candidate division WWE3 bacterium RBG_16_37_10</name>
    <dbReference type="NCBI Taxonomy" id="1802610"/>
    <lineage>
        <taxon>Bacteria</taxon>
        <taxon>Katanobacteria</taxon>
    </lineage>
</organism>
<keyword evidence="4" id="KW-0472">Membrane</keyword>
<dbReference type="SMART" id="SM00028">
    <property type="entry name" value="TPR"/>
    <property type="match status" value="2"/>
</dbReference>
<feature type="transmembrane region" description="Helical" evidence="4">
    <location>
        <begin position="106"/>
        <end position="123"/>
    </location>
</feature>
<protein>
    <submittedName>
        <fullName evidence="5">Uncharacterized protein</fullName>
    </submittedName>
</protein>
<keyword evidence="2 3" id="KW-0802">TPR repeat</keyword>
<name>A0A1F4V4F6_UNCKA</name>
<dbReference type="Gene3D" id="1.25.40.10">
    <property type="entry name" value="Tetratricopeptide repeat domain"/>
    <property type="match status" value="1"/>
</dbReference>
<evidence type="ECO:0000256" key="4">
    <source>
        <dbReference type="SAM" id="Phobius"/>
    </source>
</evidence>
<dbReference type="AlphaFoldDB" id="A0A1F4V4F6"/>
<evidence type="ECO:0000256" key="1">
    <source>
        <dbReference type="ARBA" id="ARBA00022737"/>
    </source>
</evidence>
<dbReference type="PROSITE" id="PS50293">
    <property type="entry name" value="TPR_REGION"/>
    <property type="match status" value="2"/>
</dbReference>
<keyword evidence="1" id="KW-0677">Repeat</keyword>